<proteinExistence type="predicted"/>
<gene>
    <name evidence="1" type="ORF">SFRICE_024657</name>
</gene>
<evidence type="ECO:0000313" key="1">
    <source>
        <dbReference type="EMBL" id="SOQ43600.1"/>
    </source>
</evidence>
<dbReference type="AlphaFoldDB" id="A0A2H1VS07"/>
<protein>
    <submittedName>
        <fullName evidence="1">SFRICE_024657</fullName>
    </submittedName>
</protein>
<organism evidence="1">
    <name type="scientific">Spodoptera frugiperda</name>
    <name type="common">Fall armyworm</name>
    <dbReference type="NCBI Taxonomy" id="7108"/>
    <lineage>
        <taxon>Eukaryota</taxon>
        <taxon>Metazoa</taxon>
        <taxon>Ecdysozoa</taxon>
        <taxon>Arthropoda</taxon>
        <taxon>Hexapoda</taxon>
        <taxon>Insecta</taxon>
        <taxon>Pterygota</taxon>
        <taxon>Neoptera</taxon>
        <taxon>Endopterygota</taxon>
        <taxon>Lepidoptera</taxon>
        <taxon>Glossata</taxon>
        <taxon>Ditrysia</taxon>
        <taxon>Noctuoidea</taxon>
        <taxon>Noctuidae</taxon>
        <taxon>Amphipyrinae</taxon>
        <taxon>Spodoptera</taxon>
    </lineage>
</organism>
<dbReference type="EMBL" id="ODYU01004089">
    <property type="protein sequence ID" value="SOQ43600.1"/>
    <property type="molecule type" value="Genomic_DNA"/>
</dbReference>
<accession>A0A2H1VS07</accession>
<sequence>MSLSMIQTLRRHFPRLPCLEIVARFSILKASSDGFPVYVLITSLRTREFSAQIDTPQPYAPPCPSDNPHIGDIQTFPPSKSEIVYPTFVHPFMQHAQNMISCKYLVAITFFFKGENHPMSSLALDEARGFCIIDTVIQAAVTEATTPKH</sequence>
<reference evidence="1" key="1">
    <citation type="submission" date="2016-07" db="EMBL/GenBank/DDBJ databases">
        <authorList>
            <person name="Bretaudeau A."/>
        </authorList>
    </citation>
    <scope>NUCLEOTIDE SEQUENCE</scope>
    <source>
        <strain evidence="1">Rice</strain>
        <tissue evidence="1">Whole body</tissue>
    </source>
</reference>
<name>A0A2H1VS07_SPOFR</name>